<comment type="catalytic activity">
    <reaction evidence="4">
        <text>a 2'-deoxyribonucleoside 5'-triphosphate + H2O = a 2'-deoxyribonucleoside 5'-phosphate + diphosphate + H(+)</text>
        <dbReference type="Rhea" id="RHEA:44644"/>
        <dbReference type="ChEBI" id="CHEBI:15377"/>
        <dbReference type="ChEBI" id="CHEBI:15378"/>
        <dbReference type="ChEBI" id="CHEBI:33019"/>
        <dbReference type="ChEBI" id="CHEBI:61560"/>
        <dbReference type="ChEBI" id="CHEBI:65317"/>
        <dbReference type="EC" id="3.6.1.9"/>
    </reaction>
</comment>
<organism evidence="5 6">
    <name type="scientific">Hyphococcus flavus</name>
    <dbReference type="NCBI Taxonomy" id="1866326"/>
    <lineage>
        <taxon>Bacteria</taxon>
        <taxon>Pseudomonadati</taxon>
        <taxon>Pseudomonadota</taxon>
        <taxon>Alphaproteobacteria</taxon>
        <taxon>Parvularculales</taxon>
        <taxon>Parvularculaceae</taxon>
        <taxon>Hyphococcus</taxon>
    </lineage>
</organism>
<dbReference type="Gene3D" id="3.90.950.10">
    <property type="match status" value="1"/>
</dbReference>
<comment type="subcellular location">
    <subcellularLocation>
        <location evidence="4">Cytoplasm</location>
    </subcellularLocation>
</comment>
<proteinExistence type="inferred from homology"/>
<comment type="caution">
    <text evidence="4">Lacks conserved residue(s) required for the propagation of feature annotation.</text>
</comment>
<evidence type="ECO:0000256" key="2">
    <source>
        <dbReference type="ARBA" id="ARBA00022801"/>
    </source>
</evidence>
<evidence type="ECO:0000256" key="4">
    <source>
        <dbReference type="HAMAP-Rule" id="MF_00528"/>
    </source>
</evidence>
<dbReference type="PIRSF" id="PIRSF006305">
    <property type="entry name" value="Maf"/>
    <property type="match status" value="1"/>
</dbReference>
<keyword evidence="6" id="KW-1185">Reference proteome</keyword>
<dbReference type="KEGG" id="hfl:PUV54_06035"/>
<comment type="catalytic activity">
    <reaction evidence="4">
        <text>a ribonucleoside 5'-triphosphate + H2O = a ribonucleoside 5'-phosphate + diphosphate + H(+)</text>
        <dbReference type="Rhea" id="RHEA:23996"/>
        <dbReference type="ChEBI" id="CHEBI:15377"/>
        <dbReference type="ChEBI" id="CHEBI:15378"/>
        <dbReference type="ChEBI" id="CHEBI:33019"/>
        <dbReference type="ChEBI" id="CHEBI:58043"/>
        <dbReference type="ChEBI" id="CHEBI:61557"/>
        <dbReference type="EC" id="3.6.1.9"/>
    </reaction>
</comment>
<name>A0AAF0CC71_9PROT</name>
<comment type="function">
    <text evidence="4">Nucleoside triphosphate pyrophosphatase. May have a dual role in cell division arrest and in preventing the incorporation of modified nucleotides into cellular nucleic acids.</text>
</comment>
<dbReference type="InterPro" id="IPR003697">
    <property type="entry name" value="Maf-like"/>
</dbReference>
<dbReference type="RefSeq" id="WP_274494696.1">
    <property type="nucleotide sequence ID" value="NZ_CP118166.1"/>
</dbReference>
<feature type="active site" description="Proton acceptor" evidence="4">
    <location>
        <position position="76"/>
    </location>
</feature>
<evidence type="ECO:0000313" key="5">
    <source>
        <dbReference type="EMBL" id="WDI32755.1"/>
    </source>
</evidence>
<dbReference type="SUPFAM" id="SSF52972">
    <property type="entry name" value="ITPase-like"/>
    <property type="match status" value="1"/>
</dbReference>
<dbReference type="GO" id="GO:0047429">
    <property type="term" value="F:nucleoside triphosphate diphosphatase activity"/>
    <property type="evidence" value="ECO:0007669"/>
    <property type="project" value="UniProtKB-EC"/>
</dbReference>
<dbReference type="GO" id="GO:0009117">
    <property type="term" value="P:nucleotide metabolic process"/>
    <property type="evidence" value="ECO:0007669"/>
    <property type="project" value="UniProtKB-KW"/>
</dbReference>
<keyword evidence="4" id="KW-0963">Cytoplasm</keyword>
<dbReference type="EMBL" id="CP118166">
    <property type="protein sequence ID" value="WDI32755.1"/>
    <property type="molecule type" value="Genomic_DNA"/>
</dbReference>
<dbReference type="EC" id="3.6.1.9" evidence="4"/>
<keyword evidence="2 4" id="KW-0378">Hydrolase</keyword>
<dbReference type="Proteomes" id="UP001214043">
    <property type="component" value="Chromosome"/>
</dbReference>
<dbReference type="Pfam" id="PF02545">
    <property type="entry name" value="Maf"/>
    <property type="match status" value="1"/>
</dbReference>
<dbReference type="GO" id="GO:0005737">
    <property type="term" value="C:cytoplasm"/>
    <property type="evidence" value="ECO:0007669"/>
    <property type="project" value="UniProtKB-SubCell"/>
</dbReference>
<dbReference type="AlphaFoldDB" id="A0AAF0CC71"/>
<keyword evidence="3 4" id="KW-0546">Nucleotide metabolism</keyword>
<evidence type="ECO:0000313" key="6">
    <source>
        <dbReference type="Proteomes" id="UP001214043"/>
    </source>
</evidence>
<dbReference type="CDD" id="cd00555">
    <property type="entry name" value="Maf"/>
    <property type="match status" value="1"/>
</dbReference>
<dbReference type="HAMAP" id="MF_00528">
    <property type="entry name" value="Maf"/>
    <property type="match status" value="1"/>
</dbReference>
<evidence type="ECO:0000256" key="3">
    <source>
        <dbReference type="ARBA" id="ARBA00023080"/>
    </source>
</evidence>
<sequence>MTKPRIILASGSAIRAQILKNAGVPFEIVRPGVDEDDIKHTAKAENLSLEDLAMRLAEAKCLAVAAQTGGIVIGSDQIMEYEGRPYDKPATMADARERLLETQGAAHSLINAIAVARDGEIIWRNIDRPILRLRALTPDEIDAYLAEAGPEILSSVGAYQIENLGARLFERVEGDHYAILGLSLFPLLAQLRAEGALDY</sequence>
<gene>
    <name evidence="5" type="ORF">PUV54_06035</name>
</gene>
<reference evidence="5" key="1">
    <citation type="submission" date="2023-02" db="EMBL/GenBank/DDBJ databases">
        <title>Genome sequence of Hyphococcus flavus.</title>
        <authorList>
            <person name="Rong J.-C."/>
            <person name="Zhao Q."/>
            <person name="Yi M."/>
            <person name="Wu J.-Y."/>
        </authorList>
    </citation>
    <scope>NUCLEOTIDE SEQUENCE</scope>
    <source>
        <strain evidence="5">MCCC 1K03223</strain>
    </source>
</reference>
<protein>
    <recommendedName>
        <fullName evidence="4">Nucleoside triphosphate pyrophosphatase</fullName>
        <ecNumber evidence="4">3.6.1.9</ecNumber>
    </recommendedName>
    <alternativeName>
        <fullName evidence="4">Nucleotide pyrophosphatase</fullName>
        <shortName evidence="4">Nucleotide PPase</shortName>
    </alternativeName>
</protein>
<comment type="cofactor">
    <cofactor evidence="1 4">
        <name>a divalent metal cation</name>
        <dbReference type="ChEBI" id="CHEBI:60240"/>
    </cofactor>
</comment>
<dbReference type="InterPro" id="IPR029001">
    <property type="entry name" value="ITPase-like_fam"/>
</dbReference>
<comment type="similarity">
    <text evidence="4">Belongs to the Maf family.</text>
</comment>
<accession>A0AAF0CC71</accession>
<dbReference type="PANTHER" id="PTHR43213">
    <property type="entry name" value="BIFUNCTIONAL DTTP/UTP PYROPHOSPHATASE/METHYLTRANSFERASE PROTEIN-RELATED"/>
    <property type="match status" value="1"/>
</dbReference>
<evidence type="ECO:0000256" key="1">
    <source>
        <dbReference type="ARBA" id="ARBA00001968"/>
    </source>
</evidence>
<dbReference type="PANTHER" id="PTHR43213:SF5">
    <property type="entry name" value="BIFUNCTIONAL DTTP_UTP PYROPHOSPHATASE_METHYLTRANSFERASE PROTEIN-RELATED"/>
    <property type="match status" value="1"/>
</dbReference>